<reference evidence="1" key="1">
    <citation type="submission" date="2019-10" db="EMBL/GenBank/DDBJ databases">
        <authorList>
            <consortium name="Genoscope - CEA"/>
            <person name="William W."/>
        </authorList>
    </citation>
    <scope>NUCLEOTIDE SEQUENCE [LARGE SCALE GENOMIC DNA]</scope>
    <source>
        <strain evidence="1">BBR_PRJEB10992</strain>
    </source>
</reference>
<keyword evidence="2" id="KW-1185">Reference proteome</keyword>
<accession>A0A7Z9BTR6</accession>
<name>A0A7Z9BTR6_9CYAN</name>
<comment type="caution">
    <text evidence="1">The sequence shown here is derived from an EMBL/GenBank/DDBJ whole genome shotgun (WGS) entry which is preliminary data.</text>
</comment>
<dbReference type="EMBL" id="CZCU02000148">
    <property type="protein sequence ID" value="VXD21059.1"/>
    <property type="molecule type" value="Genomic_DNA"/>
</dbReference>
<organism evidence="1 2">
    <name type="scientific">Planktothrix serta PCC 8927</name>
    <dbReference type="NCBI Taxonomy" id="671068"/>
    <lineage>
        <taxon>Bacteria</taxon>
        <taxon>Bacillati</taxon>
        <taxon>Cyanobacteriota</taxon>
        <taxon>Cyanophyceae</taxon>
        <taxon>Oscillatoriophycideae</taxon>
        <taxon>Oscillatoriales</taxon>
        <taxon>Microcoleaceae</taxon>
        <taxon>Planktothrix</taxon>
    </lineage>
</organism>
<dbReference type="AlphaFoldDB" id="A0A7Z9BTR6"/>
<protein>
    <submittedName>
        <fullName evidence="1">Uncharacterized protein</fullName>
    </submittedName>
</protein>
<evidence type="ECO:0000313" key="1">
    <source>
        <dbReference type="EMBL" id="VXD21059.1"/>
    </source>
</evidence>
<proteinExistence type="predicted"/>
<gene>
    <name evidence="1" type="ORF">PL8927_710035</name>
</gene>
<evidence type="ECO:0000313" key="2">
    <source>
        <dbReference type="Proteomes" id="UP000184550"/>
    </source>
</evidence>
<sequence>MLKGRESEVNTSSLKLIRNNRQAFGGLALTPDFPSLEGGVDFGLGIKRAMNASPKFTIKNLTSVLA</sequence>
<dbReference type="Proteomes" id="UP000184550">
    <property type="component" value="Unassembled WGS sequence"/>
</dbReference>